<keyword evidence="2" id="KW-0472">Membrane</keyword>
<evidence type="ECO:0000313" key="3">
    <source>
        <dbReference type="EMBL" id="MFB2835522.1"/>
    </source>
</evidence>
<evidence type="ECO:0000256" key="1">
    <source>
        <dbReference type="SAM" id="MobiDB-lite"/>
    </source>
</evidence>
<sequence length="687" mass="73413">MSSNLVRRRYTPPTCTLEIISQGSPLFRWVGRSVFKHLNFSLNFDDPRLPEEKRITIHGDKPLLETLHQQVKVYIQDFLVQKPENFPELPSIFATEAQTPTTNEPETQNTIAQLEPGEKEITNISSQQDFASEPLETAQTDPHPAEEGSTQSLGVGEVSQNPTPQLLNPSEEDNSPNSINGHFSKANSGIYLKPRNLLSHDLFLGSLTTPQSVSVINLSLLQLFDLATALEEYKTEQEGLPNNRRTSNHKLPPYWAISAAMVAVTVGLTAGIARVLDQGKRTPEATPSVINPTTNTNQANTNAVQPQVSAVPSPLPAPTPGVVTSPGTSPQTLPTPGVVTSPGTTPQTLPTPPVLSGNQTSNPTTTPPLANSTPGTPTSQTTTNNSLATPPGGLPPGTYRIGSVPTGTPSVSPSSGTTSQGTINIPVNNGTAANTKKSPVNPTPITQVKPQTRNTQQTRNSSSPTSVQMFPREASPPLSPLLSNLSSTPLAATPLSSTSEQNSQSQVKPSPAVTSKENSQLVGLGHQLGNSTADNTLRRQQNSQTTQVVDKNDSEVTAKETSGASTVAAVATETTPKNNSVGNVNNSNSLFDQIPQVAEARQFFQQRWQPPSSLTQDQLEYTLALNADGTIKQITPRGQVAQIYLDRTQMPLIGEPFVSPVDGGRTPEILLILYKSGKVETRLQSLN</sequence>
<feature type="region of interest" description="Disordered" evidence="1">
    <location>
        <begin position="279"/>
        <end position="568"/>
    </location>
</feature>
<feature type="compositionally biased region" description="Low complexity" evidence="1">
    <location>
        <begin position="402"/>
        <end position="419"/>
    </location>
</feature>
<evidence type="ECO:0000313" key="4">
    <source>
        <dbReference type="Proteomes" id="UP001576780"/>
    </source>
</evidence>
<protein>
    <submittedName>
        <fullName evidence="3">DUF4335 domain-containing protein</fullName>
    </submittedName>
</protein>
<keyword evidence="2" id="KW-1133">Transmembrane helix</keyword>
<comment type="caution">
    <text evidence="3">The sequence shown here is derived from an EMBL/GenBank/DDBJ whole genome shotgun (WGS) entry which is preliminary data.</text>
</comment>
<dbReference type="Pfam" id="PF14233">
    <property type="entry name" value="DUF4335"/>
    <property type="match status" value="1"/>
</dbReference>
<feature type="compositionally biased region" description="Polar residues" evidence="1">
    <location>
        <begin position="356"/>
        <end position="370"/>
    </location>
</feature>
<feature type="compositionally biased region" description="Polar residues" evidence="1">
    <location>
        <begin position="494"/>
        <end position="521"/>
    </location>
</feature>
<keyword evidence="2" id="KW-0812">Transmembrane</keyword>
<dbReference type="InterPro" id="IPR025569">
    <property type="entry name" value="DUF4335"/>
</dbReference>
<accession>A0ABV4WKC6</accession>
<dbReference type="EMBL" id="JBHFNT010000115">
    <property type="protein sequence ID" value="MFB2835522.1"/>
    <property type="molecule type" value="Genomic_DNA"/>
</dbReference>
<feature type="compositionally biased region" description="Polar residues" evidence="1">
    <location>
        <begin position="420"/>
        <end position="468"/>
    </location>
</feature>
<name>A0ABV4WKC6_9CYAN</name>
<feature type="compositionally biased region" description="Polar residues" evidence="1">
    <location>
        <begin position="148"/>
        <end position="168"/>
    </location>
</feature>
<feature type="compositionally biased region" description="Low complexity" evidence="1">
    <location>
        <begin position="480"/>
        <end position="490"/>
    </location>
</feature>
<feature type="compositionally biased region" description="Low complexity" evidence="1">
    <location>
        <begin position="371"/>
        <end position="386"/>
    </location>
</feature>
<proteinExistence type="predicted"/>
<reference evidence="3 4" key="1">
    <citation type="submission" date="2024-09" db="EMBL/GenBank/DDBJ databases">
        <title>Floridaenema gen nov. (Aerosakkonemataceae, Aerosakkonematales ord. nov., Cyanobacteria) from benthic tropical and subtropical fresh waters, with the description of four new species.</title>
        <authorList>
            <person name="Moretto J.A."/>
            <person name="Berthold D.E."/>
            <person name="Lefler F.W."/>
            <person name="Huang I.-S."/>
            <person name="Laughinghouse H. IV."/>
        </authorList>
    </citation>
    <scope>NUCLEOTIDE SEQUENCE [LARGE SCALE GENOMIC DNA]</scope>
    <source>
        <strain evidence="3 4">BLCC-F167</strain>
    </source>
</reference>
<keyword evidence="4" id="KW-1185">Reference proteome</keyword>
<feature type="transmembrane region" description="Helical" evidence="2">
    <location>
        <begin position="254"/>
        <end position="276"/>
    </location>
</feature>
<organism evidence="3 4">
    <name type="scientific">Floridaenema evergladense BLCC-F167</name>
    <dbReference type="NCBI Taxonomy" id="3153639"/>
    <lineage>
        <taxon>Bacteria</taxon>
        <taxon>Bacillati</taxon>
        <taxon>Cyanobacteriota</taxon>
        <taxon>Cyanophyceae</taxon>
        <taxon>Oscillatoriophycideae</taxon>
        <taxon>Aerosakkonematales</taxon>
        <taxon>Aerosakkonemataceae</taxon>
        <taxon>Floridanema</taxon>
        <taxon>Floridanema evergladense</taxon>
    </lineage>
</organism>
<dbReference type="Proteomes" id="UP001576780">
    <property type="component" value="Unassembled WGS sequence"/>
</dbReference>
<gene>
    <name evidence="3" type="ORF">ACE1CA_13400</name>
</gene>
<feature type="region of interest" description="Disordered" evidence="1">
    <location>
        <begin position="129"/>
        <end position="182"/>
    </location>
</feature>
<dbReference type="RefSeq" id="WP_413277935.1">
    <property type="nucleotide sequence ID" value="NZ_JBHFNT010000115.1"/>
</dbReference>
<evidence type="ECO:0000256" key="2">
    <source>
        <dbReference type="SAM" id="Phobius"/>
    </source>
</evidence>
<feature type="compositionally biased region" description="Low complexity" evidence="1">
    <location>
        <begin position="291"/>
        <end position="308"/>
    </location>
</feature>
<feature type="compositionally biased region" description="Low complexity" evidence="1">
    <location>
        <begin position="332"/>
        <end position="348"/>
    </location>
</feature>
<feature type="compositionally biased region" description="Polar residues" evidence="1">
    <location>
        <begin position="528"/>
        <end position="549"/>
    </location>
</feature>